<dbReference type="RefSeq" id="WP_187078351.1">
    <property type="nucleotide sequence ID" value="NZ_JACORT010000011.1"/>
</dbReference>
<evidence type="ECO:0000259" key="1">
    <source>
        <dbReference type="Pfam" id="PF00534"/>
    </source>
</evidence>
<evidence type="ECO:0000313" key="5">
    <source>
        <dbReference type="Proteomes" id="UP000608513"/>
    </source>
</evidence>
<dbReference type="Proteomes" id="UP000608513">
    <property type="component" value="Unassembled WGS sequence"/>
</dbReference>
<sequence length="741" mass="82935">MLTFSIVINTYNRAHTLPRTLESLQSLRYPKFEVIVVNGPSTDGTEQVLERWRDRVKVGRCGQANLSMSRNIGIAMAAGDVVCFLDDDAMPEPDWLDQLATGYADPLVAAVGGYIRDHTGYSFQCKAVVCDRFGRGESFDTLAEGRLDTGARPFRFPSLTGTNSSFRRNALLAIGGFDEEFVYFLDETDVMVRLIDAGWRVEYVPNAEVHHKYASSHLRDANKVPRSIYFSVKSKAYFCIRHGAPARSLDEVLRHLEDYRRGLRRDYDWYLEHGRIDPEHHRRLHDEIDRGLRDGIDRGFADRPVFLAGEMCERLLRPFLPFARRPADAQRLRICFLSQEYPPAQCGGIGNWTHELAVGLAAAGHEISVVTKGAEHPTVDYEEGVWVHRIVPHWQPQRTEPALPDLPQVIKDYAYTAYDEVMRIHVRRGLDVVSTPIWDLEGAACIADGSIPTVLSLHSTFKLVLPTKKEWLDNPEYKAAHVDKIIAGEAWALQKAHRILANSTAIVRDIEQAYGLQIPRNRYRVVPHGIHRVPLPSAAPRRDVVRLLFVGRFELRKGVDLLLDALPALMQSHPQLEATLAGDHAINYDGKQALKDRFLAAHGGAPWIGRVRFPGVVSQQDLHALYADCDIFAGPSRYESFGLVFLEAMRYGKACVGARIGGIQEVVDDGDTGLLFEAGNAADLQEKLSQLLASPALRERLGRRALEAFEERFTTEAMAGSVAASYAEWAQAAPAVREMVA</sequence>
<accession>A0A923SD41</accession>
<dbReference type="Pfam" id="PF00535">
    <property type="entry name" value="Glycos_transf_2"/>
    <property type="match status" value="1"/>
</dbReference>
<dbReference type="GO" id="GO:0016757">
    <property type="term" value="F:glycosyltransferase activity"/>
    <property type="evidence" value="ECO:0007669"/>
    <property type="project" value="InterPro"/>
</dbReference>
<dbReference type="InterPro" id="IPR050194">
    <property type="entry name" value="Glycosyltransferase_grp1"/>
</dbReference>
<proteinExistence type="predicted"/>
<comment type="caution">
    <text evidence="4">The sequence shown here is derived from an EMBL/GenBank/DDBJ whole genome shotgun (WGS) entry which is preliminary data.</text>
</comment>
<evidence type="ECO:0000313" key="4">
    <source>
        <dbReference type="EMBL" id="MBC5785605.1"/>
    </source>
</evidence>
<protein>
    <submittedName>
        <fullName evidence="4">Glycosyltransferase</fullName>
    </submittedName>
</protein>
<dbReference type="EMBL" id="JACORT010000011">
    <property type="protein sequence ID" value="MBC5785605.1"/>
    <property type="molecule type" value="Genomic_DNA"/>
</dbReference>
<reference evidence="4" key="1">
    <citation type="submission" date="2020-08" db="EMBL/GenBank/DDBJ databases">
        <title>Ramlibacter sp. USB13 16S ribosomal RNA gene genome sequencing and assembly.</title>
        <authorList>
            <person name="Kang M."/>
        </authorList>
    </citation>
    <scope>NUCLEOTIDE SEQUENCE</scope>
    <source>
        <strain evidence="4">USB13</strain>
    </source>
</reference>
<dbReference type="InterPro" id="IPR029044">
    <property type="entry name" value="Nucleotide-diphossugar_trans"/>
</dbReference>
<feature type="domain" description="Glycosyltransferase 2-like" evidence="2">
    <location>
        <begin position="5"/>
        <end position="170"/>
    </location>
</feature>
<dbReference type="SUPFAM" id="SSF53448">
    <property type="entry name" value="Nucleotide-diphospho-sugar transferases"/>
    <property type="match status" value="1"/>
</dbReference>
<feature type="domain" description="Glycosyltransferase subfamily 4-like N-terminal" evidence="3">
    <location>
        <begin position="347"/>
        <end position="530"/>
    </location>
</feature>
<dbReference type="AlphaFoldDB" id="A0A923SD41"/>
<dbReference type="SUPFAM" id="SSF53756">
    <property type="entry name" value="UDP-Glycosyltransferase/glycogen phosphorylase"/>
    <property type="match status" value="1"/>
</dbReference>
<dbReference type="Pfam" id="PF00534">
    <property type="entry name" value="Glycos_transf_1"/>
    <property type="match status" value="1"/>
</dbReference>
<evidence type="ECO:0000259" key="2">
    <source>
        <dbReference type="Pfam" id="PF00535"/>
    </source>
</evidence>
<evidence type="ECO:0000259" key="3">
    <source>
        <dbReference type="Pfam" id="PF13439"/>
    </source>
</evidence>
<dbReference type="PANTHER" id="PTHR45947:SF3">
    <property type="entry name" value="SULFOQUINOVOSYL TRANSFERASE SQD2"/>
    <property type="match status" value="1"/>
</dbReference>
<dbReference type="Gene3D" id="3.40.50.2000">
    <property type="entry name" value="Glycogen Phosphorylase B"/>
    <property type="match status" value="2"/>
</dbReference>
<organism evidence="4 5">
    <name type="scientific">Ramlibacter cellulosilyticus</name>
    <dbReference type="NCBI Taxonomy" id="2764187"/>
    <lineage>
        <taxon>Bacteria</taxon>
        <taxon>Pseudomonadati</taxon>
        <taxon>Pseudomonadota</taxon>
        <taxon>Betaproteobacteria</taxon>
        <taxon>Burkholderiales</taxon>
        <taxon>Comamonadaceae</taxon>
        <taxon>Ramlibacter</taxon>
    </lineage>
</organism>
<dbReference type="InterPro" id="IPR028098">
    <property type="entry name" value="Glyco_trans_4-like_N"/>
</dbReference>
<dbReference type="Gene3D" id="3.90.550.10">
    <property type="entry name" value="Spore Coat Polysaccharide Biosynthesis Protein SpsA, Chain A"/>
    <property type="match status" value="1"/>
</dbReference>
<dbReference type="InterPro" id="IPR001296">
    <property type="entry name" value="Glyco_trans_1"/>
</dbReference>
<keyword evidence="5" id="KW-1185">Reference proteome</keyword>
<feature type="domain" description="Glycosyl transferase family 1" evidence="1">
    <location>
        <begin position="546"/>
        <end position="705"/>
    </location>
</feature>
<name>A0A923SD41_9BURK</name>
<dbReference type="PANTHER" id="PTHR45947">
    <property type="entry name" value="SULFOQUINOVOSYL TRANSFERASE SQD2"/>
    <property type="match status" value="1"/>
</dbReference>
<dbReference type="Pfam" id="PF13439">
    <property type="entry name" value="Glyco_transf_4"/>
    <property type="match status" value="1"/>
</dbReference>
<dbReference type="InterPro" id="IPR001173">
    <property type="entry name" value="Glyco_trans_2-like"/>
</dbReference>
<gene>
    <name evidence="4" type="ORF">H8N03_21875</name>
</gene>
<dbReference type="CDD" id="cd03801">
    <property type="entry name" value="GT4_PimA-like"/>
    <property type="match status" value="1"/>
</dbReference>